<dbReference type="AlphaFoldDB" id="A0A109W3A0"/>
<gene>
    <name evidence="2" type="ORF">AXF14_00975</name>
</gene>
<dbReference type="Proteomes" id="UP000065220">
    <property type="component" value="Chromosome"/>
</dbReference>
<dbReference type="Gene3D" id="3.30.420.40">
    <property type="match status" value="2"/>
</dbReference>
<evidence type="ECO:0000313" key="2">
    <source>
        <dbReference type="EMBL" id="AMD88340.1"/>
    </source>
</evidence>
<proteinExistence type="inferred from homology"/>
<keyword evidence="3" id="KW-1185">Reference proteome</keyword>
<dbReference type="STRING" id="111015.AXF14_00975"/>
<accession>A0A109W3A0</accession>
<dbReference type="PANTHER" id="PTHR18964">
    <property type="entry name" value="ROK (REPRESSOR, ORF, KINASE) FAMILY"/>
    <property type="match status" value="1"/>
</dbReference>
<dbReference type="KEGG" id="ard:AXF14_00975"/>
<name>A0A109W3A0_ACTRD</name>
<sequence>MRADAEHVLGLALSNRAVTAVLTDLRASVVASGRVELAEHSPAAVLDAVAEAAALVTGARRPACTGLALGGSTTDGRVVDDAGFYGWHGVPLAALVEERLGVPAVVGNDLVALTGLEAWFGAGAESDRFALLTTGAGIGYGLVIDSEVVTSADAQLGLISNVPVPDGARPPHAAPAMECLTSAALERAWKAEVRERASAHRVVELAEGGDAVAVAVCASFARRLGRLIGMVAALTLTEEVVVAGERADLAALLEDQVMVGVSAVRRPSARQLRVTVREHDRVEWARGAAVLALRERVAGRL</sequence>
<reference evidence="3" key="1">
    <citation type="submission" date="2016-02" db="EMBL/GenBank/DDBJ databases">
        <authorList>
            <person name="Holder M.E."/>
            <person name="Ajami N.J."/>
            <person name="Petrosino J.F."/>
        </authorList>
    </citation>
    <scope>NUCLEOTIDE SEQUENCE [LARGE SCALE GENOMIC DNA]</scope>
    <source>
        <strain evidence="3">CCUG 36733</strain>
    </source>
</reference>
<evidence type="ECO:0000313" key="3">
    <source>
        <dbReference type="Proteomes" id="UP000065220"/>
    </source>
</evidence>
<dbReference type="PANTHER" id="PTHR18964:SF149">
    <property type="entry name" value="BIFUNCTIONAL UDP-N-ACETYLGLUCOSAMINE 2-EPIMERASE_N-ACETYLMANNOSAMINE KINASE"/>
    <property type="match status" value="1"/>
</dbReference>
<evidence type="ECO:0000256" key="1">
    <source>
        <dbReference type="ARBA" id="ARBA00006479"/>
    </source>
</evidence>
<comment type="similarity">
    <text evidence="1">Belongs to the ROK (NagC/XylR) family.</text>
</comment>
<dbReference type="SUPFAM" id="SSF53067">
    <property type="entry name" value="Actin-like ATPase domain"/>
    <property type="match status" value="1"/>
</dbReference>
<organism evidence="2 3">
    <name type="scientific">Actinomyces radicidentis</name>
    <dbReference type="NCBI Taxonomy" id="111015"/>
    <lineage>
        <taxon>Bacteria</taxon>
        <taxon>Bacillati</taxon>
        <taxon>Actinomycetota</taxon>
        <taxon>Actinomycetes</taxon>
        <taxon>Actinomycetales</taxon>
        <taxon>Actinomycetaceae</taxon>
        <taxon>Actinomyces</taxon>
    </lineage>
</organism>
<dbReference type="InterPro" id="IPR043129">
    <property type="entry name" value="ATPase_NBD"/>
</dbReference>
<dbReference type="EMBL" id="CP014228">
    <property type="protein sequence ID" value="AMD88340.1"/>
    <property type="molecule type" value="Genomic_DNA"/>
</dbReference>
<dbReference type="InterPro" id="IPR000600">
    <property type="entry name" value="ROK"/>
</dbReference>
<dbReference type="Pfam" id="PF00480">
    <property type="entry name" value="ROK"/>
    <property type="match status" value="1"/>
</dbReference>
<protein>
    <submittedName>
        <fullName evidence="2">Transcriptional repressor</fullName>
    </submittedName>
</protein>